<gene>
    <name evidence="8" type="ORF">RR46_05515</name>
</gene>
<feature type="region of interest" description="Disordered" evidence="5">
    <location>
        <begin position="555"/>
        <end position="576"/>
    </location>
</feature>
<feature type="transmembrane region" description="Helical" evidence="6">
    <location>
        <begin position="395"/>
        <end position="416"/>
    </location>
</feature>
<dbReference type="AlphaFoldDB" id="A0A194Q1A0"/>
<feature type="compositionally biased region" description="Basic and acidic residues" evidence="5">
    <location>
        <begin position="910"/>
        <end position="933"/>
    </location>
</feature>
<dbReference type="GO" id="GO:0000064">
    <property type="term" value="F:L-ornithine transmembrane transporter activity"/>
    <property type="evidence" value="ECO:0007669"/>
    <property type="project" value="TreeGrafter"/>
</dbReference>
<evidence type="ECO:0000313" key="9">
    <source>
        <dbReference type="Proteomes" id="UP000053268"/>
    </source>
</evidence>
<dbReference type="EMBL" id="KQ459580">
    <property type="protein sequence ID" value="KPI99331.1"/>
    <property type="molecule type" value="Genomic_DNA"/>
</dbReference>
<organism evidence="8 9">
    <name type="scientific">Papilio xuthus</name>
    <name type="common">Asian swallowtail butterfly</name>
    <dbReference type="NCBI Taxonomy" id="66420"/>
    <lineage>
        <taxon>Eukaryota</taxon>
        <taxon>Metazoa</taxon>
        <taxon>Ecdysozoa</taxon>
        <taxon>Arthropoda</taxon>
        <taxon>Hexapoda</taxon>
        <taxon>Insecta</taxon>
        <taxon>Pterygota</taxon>
        <taxon>Neoptera</taxon>
        <taxon>Endopterygota</taxon>
        <taxon>Lepidoptera</taxon>
        <taxon>Glossata</taxon>
        <taxon>Ditrysia</taxon>
        <taxon>Papilionoidea</taxon>
        <taxon>Papilionidae</taxon>
        <taxon>Papilioninae</taxon>
        <taxon>Papilio</taxon>
    </lineage>
</organism>
<name>A0A194Q1A0_PAPXU</name>
<feature type="transmembrane region" description="Helical" evidence="6">
    <location>
        <begin position="372"/>
        <end position="389"/>
    </location>
</feature>
<feature type="region of interest" description="Disordered" evidence="5">
    <location>
        <begin position="746"/>
        <end position="774"/>
    </location>
</feature>
<evidence type="ECO:0000259" key="7">
    <source>
        <dbReference type="Pfam" id="PF13906"/>
    </source>
</evidence>
<feature type="compositionally biased region" description="Basic and acidic residues" evidence="5">
    <location>
        <begin position="942"/>
        <end position="951"/>
    </location>
</feature>
<evidence type="ECO:0000256" key="5">
    <source>
        <dbReference type="SAM" id="MobiDB-lite"/>
    </source>
</evidence>
<evidence type="ECO:0000256" key="1">
    <source>
        <dbReference type="ARBA" id="ARBA00004141"/>
    </source>
</evidence>
<keyword evidence="3 6" id="KW-1133">Transmembrane helix</keyword>
<feature type="transmembrane region" description="Helical" evidence="6">
    <location>
        <begin position="475"/>
        <end position="493"/>
    </location>
</feature>
<proteinExistence type="predicted"/>
<accession>A0A194Q1A0</accession>
<feature type="transmembrane region" description="Helical" evidence="6">
    <location>
        <begin position="35"/>
        <end position="55"/>
    </location>
</feature>
<feature type="compositionally biased region" description="Polar residues" evidence="5">
    <location>
        <begin position="759"/>
        <end position="772"/>
    </location>
</feature>
<dbReference type="Proteomes" id="UP000053268">
    <property type="component" value="Unassembled WGS sequence"/>
</dbReference>
<dbReference type="PANTHER" id="PTHR43243">
    <property type="entry name" value="INNER MEMBRANE TRANSPORTER YGJI-RELATED"/>
    <property type="match status" value="1"/>
</dbReference>
<dbReference type="Pfam" id="PF13520">
    <property type="entry name" value="AA_permease_2"/>
    <property type="match status" value="1"/>
</dbReference>
<dbReference type="FunFam" id="1.20.1740.10:FF:000010">
    <property type="entry name" value="probable cationic amino acid transporter"/>
    <property type="match status" value="1"/>
</dbReference>
<keyword evidence="2 6" id="KW-0812">Transmembrane</keyword>
<feature type="transmembrane region" description="Helical" evidence="6">
    <location>
        <begin position="505"/>
        <end position="526"/>
    </location>
</feature>
<evidence type="ECO:0000256" key="3">
    <source>
        <dbReference type="ARBA" id="ARBA00022989"/>
    </source>
</evidence>
<dbReference type="GO" id="GO:0061459">
    <property type="term" value="F:L-arginine transmembrane transporter activity"/>
    <property type="evidence" value="ECO:0007669"/>
    <property type="project" value="TreeGrafter"/>
</dbReference>
<feature type="transmembrane region" description="Helical" evidence="6">
    <location>
        <begin position="532"/>
        <end position="550"/>
    </location>
</feature>
<feature type="transmembrane region" description="Helical" evidence="6">
    <location>
        <begin position="446"/>
        <end position="469"/>
    </location>
</feature>
<dbReference type="Gene3D" id="1.20.1740.10">
    <property type="entry name" value="Amino acid/polyamine transporter I"/>
    <property type="match status" value="1"/>
</dbReference>
<evidence type="ECO:0000256" key="6">
    <source>
        <dbReference type="SAM" id="Phobius"/>
    </source>
</evidence>
<dbReference type="GO" id="GO:0005886">
    <property type="term" value="C:plasma membrane"/>
    <property type="evidence" value="ECO:0007669"/>
    <property type="project" value="TreeGrafter"/>
</dbReference>
<dbReference type="InterPro" id="IPR002293">
    <property type="entry name" value="AA/rel_permease1"/>
</dbReference>
<feature type="transmembrane region" description="Helical" evidence="6">
    <location>
        <begin position="98"/>
        <end position="119"/>
    </location>
</feature>
<feature type="transmembrane region" description="Helical" evidence="6">
    <location>
        <begin position="192"/>
        <end position="212"/>
    </location>
</feature>
<dbReference type="STRING" id="66420.A0A194Q1A0"/>
<dbReference type="Pfam" id="PF13906">
    <property type="entry name" value="AA_permease_C"/>
    <property type="match status" value="1"/>
</dbReference>
<evidence type="ECO:0000256" key="2">
    <source>
        <dbReference type="ARBA" id="ARBA00022692"/>
    </source>
</evidence>
<dbReference type="PANTHER" id="PTHR43243:SF105">
    <property type="entry name" value="CATIONIC AMINO ACID TRANSPORTER C-TERMINAL DOMAIN-CONTAINING PROTEIN"/>
    <property type="match status" value="1"/>
</dbReference>
<feature type="domain" description="Cationic amino acid transporter C-terminal" evidence="7">
    <location>
        <begin position="501"/>
        <end position="545"/>
    </location>
</feature>
<feature type="transmembrane region" description="Helical" evidence="6">
    <location>
        <begin position="67"/>
        <end position="86"/>
    </location>
</feature>
<dbReference type="GO" id="GO:0015189">
    <property type="term" value="F:L-lysine transmembrane transporter activity"/>
    <property type="evidence" value="ECO:0007669"/>
    <property type="project" value="TreeGrafter"/>
</dbReference>
<comment type="subcellular location">
    <subcellularLocation>
        <location evidence="1">Membrane</location>
        <topology evidence="1">Multi-pass membrane protein</topology>
    </subcellularLocation>
</comment>
<feature type="region of interest" description="Disordered" evidence="5">
    <location>
        <begin position="963"/>
        <end position="983"/>
    </location>
</feature>
<keyword evidence="9" id="KW-1185">Reference proteome</keyword>
<sequence>MAGGRWRAFGRALARKRVFEPDQLEVSNLRRCLTIWDLTALGVGSTLGVGVYVLVGSVALHFAGPSIILSFLIAAVASLFAGMCYAEFGSRVPKAGSAYIYTYVAVGEFVAFIIGWNMILEGVFGTASVARGLSLYLDSMTNKSMSGWFLQAAPIYSPQFSPYFDLFSFLVVLVLGAVLSLGARESSAVNKVLAASNMLVILFIVIAGAFKADSRNWAIPGSEVPDGHGSGGFFPYGAGGTLRGAAVCFYGFVGFDTINSTGEEVREPRRAIPVAILTVLSIVFAAYASVSVVITMMVPYYLQDTVASVATAFTFVGWDWARWVVSVGAVFGISASLFGSMFPLPRLLYSMASDGLLCHWFAHVTSKRKSPVLATILPSCVIAVLAAIVELEQLVMMMCIGTLLSYTIVAACVILLRYRPTPLRNEEDTVQSGCCNRKSTLCTSRLVNTTLILYICICLSTALVGSYMVEPLVPILVLHGVGLALMIVIIIQPQADEDLPFKTPLVPVVPCLSIYANIHLMILINVQTWIRVIIWIAIGIPVYFICTCYYKKMGRRSSSEDKPPTKLNKNGGPPVKIIIETPTPPDTIKISSSRGGDLSINSTIKSSVVGTPVEEKVVRNYIPFVTEEIIVQQAIMEDNDEREAKIIDLLDQVLQAEEDSYEEIITLQEPQSEEKDNTAMTVDVHRKSLSELSDAGSDASLGNQVLSKYDVIALVHREDLPKLTEEEEKNDRDDTDQNDDYEYITEINESETNSRTDESGYSDTLDKNTLSESVEDNRIQAPVIPVPPPMDENLFSNPSFKKSYTISSRPSKARLFPEPPKEKPRLSIQSNGSIDEAPMVFGSDKQMNFMSKLNNIFQTKMSSVNDGDELRKRSHSAGNLADNAEYSLSHERPPIYFDLKKEIEARNLKEVREPKKTAQDTVDDRTESKKNDPDSDDDEDMSLSREDLKSKLESIFAAGGPRLVKPRVMESNPPTPEEPYSWSAENISRIPKVEKNDTLKRQKAKFNEVLNSIRLSINKSDNV</sequence>
<keyword evidence="4 6" id="KW-0472">Membrane</keyword>
<feature type="transmembrane region" description="Helical" evidence="6">
    <location>
        <begin position="320"/>
        <end position="342"/>
    </location>
</feature>
<evidence type="ECO:0000313" key="8">
    <source>
        <dbReference type="EMBL" id="KPI99331.1"/>
    </source>
</evidence>
<feature type="region of interest" description="Disordered" evidence="5">
    <location>
        <begin position="910"/>
        <end position="951"/>
    </location>
</feature>
<protein>
    <submittedName>
        <fullName evidence="8">Low affinity cationic amino acid transporter 2</fullName>
    </submittedName>
</protein>
<dbReference type="InterPro" id="IPR029485">
    <property type="entry name" value="CAT_C"/>
</dbReference>
<reference evidence="8 9" key="1">
    <citation type="journal article" date="2015" name="Nat. Commun.">
        <title>Outbred genome sequencing and CRISPR/Cas9 gene editing in butterflies.</title>
        <authorList>
            <person name="Li X."/>
            <person name="Fan D."/>
            <person name="Zhang W."/>
            <person name="Liu G."/>
            <person name="Zhang L."/>
            <person name="Zhao L."/>
            <person name="Fang X."/>
            <person name="Chen L."/>
            <person name="Dong Y."/>
            <person name="Chen Y."/>
            <person name="Ding Y."/>
            <person name="Zhao R."/>
            <person name="Feng M."/>
            <person name="Zhu Y."/>
            <person name="Feng Y."/>
            <person name="Jiang X."/>
            <person name="Zhu D."/>
            <person name="Xiang H."/>
            <person name="Feng X."/>
            <person name="Li S."/>
            <person name="Wang J."/>
            <person name="Zhang G."/>
            <person name="Kronforst M.R."/>
            <person name="Wang W."/>
        </authorList>
    </citation>
    <scope>NUCLEOTIDE SEQUENCE [LARGE SCALE GENOMIC DNA]</scope>
    <source>
        <strain evidence="8">Ya'a_city_454_Px</strain>
        <tissue evidence="8">Whole body</tissue>
    </source>
</reference>
<feature type="transmembrane region" description="Helical" evidence="6">
    <location>
        <begin position="232"/>
        <end position="253"/>
    </location>
</feature>
<feature type="transmembrane region" description="Helical" evidence="6">
    <location>
        <begin position="274"/>
        <end position="300"/>
    </location>
</feature>
<evidence type="ECO:0000256" key="4">
    <source>
        <dbReference type="ARBA" id="ARBA00023136"/>
    </source>
</evidence>
<feature type="transmembrane region" description="Helical" evidence="6">
    <location>
        <begin position="166"/>
        <end position="183"/>
    </location>
</feature>
<dbReference type="GO" id="GO:0097638">
    <property type="term" value="P:L-arginine import across plasma membrane"/>
    <property type="evidence" value="ECO:0007669"/>
    <property type="project" value="TreeGrafter"/>
</dbReference>
<feature type="region of interest" description="Disordered" evidence="5">
    <location>
        <begin position="803"/>
        <end position="829"/>
    </location>
</feature>